<dbReference type="GO" id="GO:0004518">
    <property type="term" value="F:nuclease activity"/>
    <property type="evidence" value="ECO:0007669"/>
    <property type="project" value="InterPro"/>
</dbReference>
<dbReference type="Pfam" id="PF14130">
    <property type="entry name" value="Cap4_nuclease"/>
    <property type="match status" value="1"/>
</dbReference>
<feature type="domain" description="CD-NTase associated protein 4-like DNA endonuclease" evidence="1">
    <location>
        <begin position="22"/>
        <end position="233"/>
    </location>
</feature>
<dbReference type="InterPro" id="IPR025382">
    <property type="entry name" value="Cap4-like_endonuclease_dom"/>
</dbReference>
<dbReference type="Proteomes" id="UP000515977">
    <property type="component" value="Chromosome"/>
</dbReference>
<name>A0A7G9QTS4_9GAMM</name>
<gene>
    <name evidence="2" type="ORF">H9L17_00700</name>
</gene>
<evidence type="ECO:0000313" key="2">
    <source>
        <dbReference type="EMBL" id="QNN46749.1"/>
    </source>
</evidence>
<keyword evidence="3" id="KW-1185">Reference proteome</keyword>
<sequence length="376" mass="40218">MAGEALKELVHVATSSEYAEVGGSHNQKGIEFQRHWGLMRMFELAEAGQTDFLVLFEAIQDIAVLDSTTSPTAIAVYQVKKKDRKEWGWGELTGLHAPSAKAKPLDGVKGSPIGKLYETVSAITTIASSGRFLSNAGCDVPLANGQNAAVHASVPLSVLADAQRELLTSGLVTLHAGGGSGPDLSKIFFERTDLPVNSPGPHVVGIAHGFLAKRSPRHAGQAQSLVESLLTKIAPLGARTEPCADFDEVKARHGYSLAEFSAALGELEKIPDVIELLTAWVAQLSNEGMDFLELTRMQVAAASIYQRQVMGTVSSAETALAHDCDAYLSKVEPSAKLLPFFDEAYEALTPNHSDFRKAEILAHFALRAITKCAAQT</sequence>
<accession>A0A7G9QTS4</accession>
<dbReference type="RefSeq" id="WP_187570512.1">
    <property type="nucleotide sequence ID" value="NZ_CP060711.1"/>
</dbReference>
<dbReference type="AlphaFoldDB" id="A0A7G9QTS4"/>
<evidence type="ECO:0000259" key="1">
    <source>
        <dbReference type="Pfam" id="PF14130"/>
    </source>
</evidence>
<dbReference type="KEGG" id="tbv:H9L17_00700"/>
<dbReference type="EMBL" id="CP060711">
    <property type="protein sequence ID" value="QNN46749.1"/>
    <property type="molecule type" value="Genomic_DNA"/>
</dbReference>
<reference evidence="2 3" key="1">
    <citation type="submission" date="2020-08" db="EMBL/GenBank/DDBJ databases">
        <title>Genome sequence of Thermomonas brevis KACC 16975T.</title>
        <authorList>
            <person name="Hyun D.-W."/>
            <person name="Bae J.-W."/>
        </authorList>
    </citation>
    <scope>NUCLEOTIDE SEQUENCE [LARGE SCALE GENOMIC DNA]</scope>
    <source>
        <strain evidence="2 3">KACC 16975</strain>
    </source>
</reference>
<protein>
    <submittedName>
        <fullName evidence="2">DUF4297 domain-containing protein</fullName>
    </submittedName>
</protein>
<organism evidence="2 3">
    <name type="scientific">Thermomonas brevis</name>
    <dbReference type="NCBI Taxonomy" id="215691"/>
    <lineage>
        <taxon>Bacteria</taxon>
        <taxon>Pseudomonadati</taxon>
        <taxon>Pseudomonadota</taxon>
        <taxon>Gammaproteobacteria</taxon>
        <taxon>Lysobacterales</taxon>
        <taxon>Lysobacteraceae</taxon>
        <taxon>Thermomonas</taxon>
    </lineage>
</organism>
<evidence type="ECO:0000313" key="3">
    <source>
        <dbReference type="Proteomes" id="UP000515977"/>
    </source>
</evidence>
<proteinExistence type="predicted"/>